<keyword evidence="1" id="KW-1133">Transmembrane helix</keyword>
<dbReference type="InterPro" id="IPR050879">
    <property type="entry name" value="Acyltransferase_3"/>
</dbReference>
<dbReference type="Pfam" id="PF01757">
    <property type="entry name" value="Acyl_transf_3"/>
    <property type="match status" value="1"/>
</dbReference>
<evidence type="ECO:0000259" key="2">
    <source>
        <dbReference type="Pfam" id="PF01757"/>
    </source>
</evidence>
<feature type="transmembrane region" description="Helical" evidence="1">
    <location>
        <begin position="209"/>
        <end position="228"/>
    </location>
</feature>
<accession>A0AAU8FIS5</accession>
<feature type="domain" description="Acyltransferase 3" evidence="2">
    <location>
        <begin position="11"/>
        <end position="329"/>
    </location>
</feature>
<evidence type="ECO:0000313" key="3">
    <source>
        <dbReference type="EMBL" id="XCH23486.1"/>
    </source>
</evidence>
<gene>
    <name evidence="3" type="ORF">ABV298_24745</name>
</gene>
<dbReference type="EMBL" id="CP159289">
    <property type="protein sequence ID" value="XCH23486.1"/>
    <property type="molecule type" value="Genomic_DNA"/>
</dbReference>
<keyword evidence="1" id="KW-0812">Transmembrane</keyword>
<feature type="transmembrane region" description="Helical" evidence="1">
    <location>
        <begin position="12"/>
        <end position="29"/>
    </location>
</feature>
<keyword evidence="1" id="KW-0472">Membrane</keyword>
<feature type="transmembrane region" description="Helical" evidence="1">
    <location>
        <begin position="293"/>
        <end position="310"/>
    </location>
</feature>
<feature type="transmembrane region" description="Helical" evidence="1">
    <location>
        <begin position="155"/>
        <end position="173"/>
    </location>
</feature>
<dbReference type="GO" id="GO:0016020">
    <property type="term" value="C:membrane"/>
    <property type="evidence" value="ECO:0007669"/>
    <property type="project" value="TreeGrafter"/>
</dbReference>
<feature type="transmembrane region" description="Helical" evidence="1">
    <location>
        <begin position="180"/>
        <end position="197"/>
    </location>
</feature>
<dbReference type="AlphaFoldDB" id="A0AAU8FIS5"/>
<dbReference type="RefSeq" id="WP_353718810.1">
    <property type="nucleotide sequence ID" value="NZ_CP159289.1"/>
</dbReference>
<dbReference type="GO" id="GO:0000271">
    <property type="term" value="P:polysaccharide biosynthetic process"/>
    <property type="evidence" value="ECO:0007669"/>
    <property type="project" value="TreeGrafter"/>
</dbReference>
<feature type="transmembrane region" description="Helical" evidence="1">
    <location>
        <begin position="240"/>
        <end position="260"/>
    </location>
</feature>
<feature type="transmembrane region" description="Helical" evidence="1">
    <location>
        <begin position="316"/>
        <end position="337"/>
    </location>
</feature>
<reference evidence="3" key="1">
    <citation type="submission" date="2024-06" db="EMBL/GenBank/DDBJ databases">
        <title>Sequencing and assembly of the genome of Dyadobacter sp. strain 676, a symbiont of Cyamopsis tetragonoloba.</title>
        <authorList>
            <person name="Guro P."/>
            <person name="Sazanova A."/>
            <person name="Kuznetsova I."/>
            <person name="Belimov A."/>
            <person name="Safronova V."/>
        </authorList>
    </citation>
    <scope>NUCLEOTIDE SEQUENCE</scope>
    <source>
        <strain evidence="3">676</strain>
    </source>
</reference>
<keyword evidence="3" id="KW-0808">Transferase</keyword>
<proteinExistence type="predicted"/>
<dbReference type="InterPro" id="IPR002656">
    <property type="entry name" value="Acyl_transf_3_dom"/>
</dbReference>
<name>A0AAU8FIS5_9BACT</name>
<dbReference type="GO" id="GO:0016747">
    <property type="term" value="F:acyltransferase activity, transferring groups other than amino-acyl groups"/>
    <property type="evidence" value="ECO:0007669"/>
    <property type="project" value="InterPro"/>
</dbReference>
<feature type="transmembrane region" description="Helical" evidence="1">
    <location>
        <begin position="49"/>
        <end position="71"/>
    </location>
</feature>
<sequence length="373" mass="43614">MRYLYKQSKNNFNALRHIAAFFVIVSHAFDIAENGENEPLRRLTGVDFSFSYLGLSSFFLISGFLVTQSWIQKTSVKQYLFHRLLRIVPGLAVVVVLTILVYGPLFTTLPLRTYFGNIETYLYLKNILIFQSQGHLPGVFAGIYPAPINGSIWTLPYEMLFYICVPLFSPILFKTKLRSLVTGIAITLAVYWMLTNQEVARMYSPKVNMYRGSLVLFLAFFMSGSFFYCYHENIRFRKDYFWIISLVYIIVIASRDIILIKLLNPFLLGYMVFCLAFWPSPLNTFGKNRDLSYGIYIYAYPIQVMVIYYFNIQSAWFSLAITLLLVMPLAMFSWNFIEKPALKLRHMLKTPKLQRQIDVKSEHEVTWFNREIM</sequence>
<feature type="transmembrane region" description="Helical" evidence="1">
    <location>
        <begin position="83"/>
        <end position="105"/>
    </location>
</feature>
<keyword evidence="3" id="KW-0012">Acyltransferase</keyword>
<organism evidence="3">
    <name type="scientific">Dyadobacter sp. 676</name>
    <dbReference type="NCBI Taxonomy" id="3088362"/>
    <lineage>
        <taxon>Bacteria</taxon>
        <taxon>Pseudomonadati</taxon>
        <taxon>Bacteroidota</taxon>
        <taxon>Cytophagia</taxon>
        <taxon>Cytophagales</taxon>
        <taxon>Spirosomataceae</taxon>
        <taxon>Dyadobacter</taxon>
    </lineage>
</organism>
<dbReference type="EC" id="2.3.-.-" evidence="3"/>
<feature type="transmembrane region" description="Helical" evidence="1">
    <location>
        <begin position="266"/>
        <end position="286"/>
    </location>
</feature>
<protein>
    <submittedName>
        <fullName evidence="3">Acyltransferase</fullName>
        <ecNumber evidence="3">2.3.-.-</ecNumber>
    </submittedName>
</protein>
<dbReference type="PANTHER" id="PTHR23028:SF53">
    <property type="entry name" value="ACYL_TRANSF_3 DOMAIN-CONTAINING PROTEIN"/>
    <property type="match status" value="1"/>
</dbReference>
<evidence type="ECO:0000256" key="1">
    <source>
        <dbReference type="SAM" id="Phobius"/>
    </source>
</evidence>
<dbReference type="PANTHER" id="PTHR23028">
    <property type="entry name" value="ACETYLTRANSFERASE"/>
    <property type="match status" value="1"/>
</dbReference>